<name>A0A128A302_9ARCH</name>
<keyword evidence="2" id="KW-1185">Reference proteome</keyword>
<reference evidence="2" key="1">
    <citation type="submission" date="2015-10" db="EMBL/GenBank/DDBJ databases">
        <authorList>
            <person name="Lehtovirta-Morley L.E."/>
            <person name="Vieille C."/>
        </authorList>
    </citation>
    <scope>NUCLEOTIDE SEQUENCE [LARGE SCALE GENOMIC DNA]</scope>
</reference>
<gene>
    <name evidence="1" type="ORF">NDEV_0964</name>
</gene>
<sequence>MKEEISHFHSIEALQLHLGNSLKELKEKSEEYSEIIGEKIRFENTTNDSTEISELKEKLEGVSDSKKKKTVKRRDQTTNWHDLGPISFYDGIGTKGELEIYFKALEKTKTEIEKIEKIKNSIDNLISKGIKRELGCIALLNQDLTLQICFVKTGKPKSKFAYKSSFIIPSEIIHEIKI</sequence>
<proteinExistence type="predicted"/>
<dbReference type="KEGG" id="ndv:NDEV_0964"/>
<evidence type="ECO:0000313" key="1">
    <source>
        <dbReference type="EMBL" id="CUR51729.1"/>
    </source>
</evidence>
<organism evidence="1 2">
    <name type="scientific">Nitrosotalea devaniterrae</name>
    <dbReference type="NCBI Taxonomy" id="1078905"/>
    <lineage>
        <taxon>Archaea</taxon>
        <taxon>Nitrososphaerota</taxon>
        <taxon>Nitrososphaeria</taxon>
        <taxon>Nitrosotaleales</taxon>
        <taxon>Nitrosotaleaceae</taxon>
        <taxon>Nitrosotalea</taxon>
    </lineage>
</organism>
<dbReference type="AlphaFoldDB" id="A0A128A302"/>
<evidence type="ECO:0000313" key="2">
    <source>
        <dbReference type="Proteomes" id="UP000196239"/>
    </source>
</evidence>
<dbReference type="EMBL" id="LN890280">
    <property type="protein sequence ID" value="CUR51729.1"/>
    <property type="molecule type" value="Genomic_DNA"/>
</dbReference>
<dbReference type="Proteomes" id="UP000196239">
    <property type="component" value="Chromosome 1"/>
</dbReference>
<protein>
    <submittedName>
        <fullName evidence="1">Uncharacterized protein</fullName>
    </submittedName>
</protein>
<accession>A0A128A302</accession>